<reference evidence="2 3" key="1">
    <citation type="journal article" date="2015" name="Genome Biol. Evol.">
        <title>Phylogenomic analyses indicate that early fungi evolved digesting cell walls of algal ancestors of land plants.</title>
        <authorList>
            <person name="Chang Y."/>
            <person name="Wang S."/>
            <person name="Sekimoto S."/>
            <person name="Aerts A.L."/>
            <person name="Choi C."/>
            <person name="Clum A."/>
            <person name="LaButti K.M."/>
            <person name="Lindquist E.A."/>
            <person name="Yee Ngan C."/>
            <person name="Ohm R.A."/>
            <person name="Salamov A.A."/>
            <person name="Grigoriev I.V."/>
            <person name="Spatafora J.W."/>
            <person name="Berbee M.L."/>
        </authorList>
    </citation>
    <scope>NUCLEOTIDE SEQUENCE [LARGE SCALE GENOMIC DNA]</scope>
    <source>
        <strain evidence="2 3">NRRL 28638</strain>
    </source>
</reference>
<gene>
    <name evidence="2" type="ORF">CONCODRAFT_80423</name>
</gene>
<dbReference type="AlphaFoldDB" id="A0A137NV30"/>
<feature type="compositionally biased region" description="Polar residues" evidence="1">
    <location>
        <begin position="597"/>
        <end position="619"/>
    </location>
</feature>
<feature type="region of interest" description="Disordered" evidence="1">
    <location>
        <begin position="347"/>
        <end position="372"/>
    </location>
</feature>
<dbReference type="EMBL" id="KQ964699">
    <property type="protein sequence ID" value="KXN66673.1"/>
    <property type="molecule type" value="Genomic_DNA"/>
</dbReference>
<evidence type="ECO:0000256" key="1">
    <source>
        <dbReference type="SAM" id="MobiDB-lite"/>
    </source>
</evidence>
<dbReference type="InterPro" id="IPR015943">
    <property type="entry name" value="WD40/YVTN_repeat-like_dom_sf"/>
</dbReference>
<evidence type="ECO:0000313" key="3">
    <source>
        <dbReference type="Proteomes" id="UP000070444"/>
    </source>
</evidence>
<evidence type="ECO:0000313" key="2">
    <source>
        <dbReference type="EMBL" id="KXN66673.1"/>
    </source>
</evidence>
<feature type="compositionally biased region" description="Low complexity" evidence="1">
    <location>
        <begin position="485"/>
        <end position="494"/>
    </location>
</feature>
<keyword evidence="3" id="KW-1185">Reference proteome</keyword>
<proteinExistence type="predicted"/>
<name>A0A137NV30_CONC2</name>
<dbReference type="InterPro" id="IPR036322">
    <property type="entry name" value="WD40_repeat_dom_sf"/>
</dbReference>
<dbReference type="SUPFAM" id="SSF50978">
    <property type="entry name" value="WD40 repeat-like"/>
    <property type="match status" value="1"/>
</dbReference>
<accession>A0A137NV30</accession>
<protein>
    <recommendedName>
        <fullName evidence="4">WD40 repeat-like protein</fullName>
    </recommendedName>
</protein>
<sequence>MFITNHSSFRTSAPGSPRIPLIDTFHLVTTSDTKFYQLSVKVKSHSHSKEIEGDIELTQECQLDFKISNTFLIQQHNCLVIVGSSDKFALFDLSGGCLKYYKYPEEFEDSQFCITDIAWDKETSNILFSCVDLPIQRFNYDRKQWTEQLDATFAFPDISKLIVSHCRKYLCFLTTSGNINYHLFCTNEVDLVKTSKNIPPTLIRFAPSLKPILIIGYPKGHIEVVNLEDGASITYQVKDYSTVIDVSFSPQNQNLGLIATSTGRLLQIDINSMAISPYKLLNKTVHTMEFGLDDSTLITSDYNNTLHVFNRYDPHEPLNSIKLNSQFPISKFMPVRCRKWSKITIKSEQTSPKLSPTHSERRGSISFTPLKERTRSNSIVSASSILQKQCSPVSPTRKLYQSSSHIRLVDLTPPKPNNSNSNISLDNYMTLFSPAKNPNQFTQKSNIGKSIDLKPKHSHSKTHLPKLEGLLSHTQTRSRSRSRYSDTSSTSGESPTRDSLFNEESPLQHIRASTPTKKSRQYHIDSQGHEDEDNRFGVRCESPSQLAYDIRSQQHQSISDFSDNASDDLQSVTLERRPVQRNESHLSLNLSKSISGFSQRRPSWQSSKSTTTQNPQGISMMSPIRSSFLRERQNEPHPPTATSQSDLELLMERVCGRIETRVQERIDSSQAQLLAQNAALQEQIVRMGRLLEVVPDIMDELKILREENRRLRRDFNLD</sequence>
<feature type="region of interest" description="Disordered" evidence="1">
    <location>
        <begin position="597"/>
        <end position="620"/>
    </location>
</feature>
<feature type="region of interest" description="Disordered" evidence="1">
    <location>
        <begin position="450"/>
        <end position="537"/>
    </location>
</feature>
<dbReference type="Proteomes" id="UP000070444">
    <property type="component" value="Unassembled WGS sequence"/>
</dbReference>
<evidence type="ECO:0008006" key="4">
    <source>
        <dbReference type="Google" id="ProtNLM"/>
    </source>
</evidence>
<organism evidence="2 3">
    <name type="scientific">Conidiobolus coronatus (strain ATCC 28846 / CBS 209.66 / NRRL 28638)</name>
    <name type="common">Delacroixia coronata</name>
    <dbReference type="NCBI Taxonomy" id="796925"/>
    <lineage>
        <taxon>Eukaryota</taxon>
        <taxon>Fungi</taxon>
        <taxon>Fungi incertae sedis</taxon>
        <taxon>Zoopagomycota</taxon>
        <taxon>Entomophthoromycotina</taxon>
        <taxon>Entomophthoromycetes</taxon>
        <taxon>Entomophthorales</taxon>
        <taxon>Ancylistaceae</taxon>
        <taxon>Conidiobolus</taxon>
    </lineage>
</organism>
<feature type="compositionally biased region" description="Basic and acidic residues" evidence="1">
    <location>
        <begin position="522"/>
        <end position="537"/>
    </location>
</feature>
<feature type="compositionally biased region" description="Polar residues" evidence="1">
    <location>
        <begin position="347"/>
        <end position="357"/>
    </location>
</feature>
<dbReference type="Gene3D" id="2.130.10.10">
    <property type="entry name" value="YVTN repeat-like/Quinoprotein amine dehydrogenase"/>
    <property type="match status" value="1"/>
</dbReference>